<keyword evidence="1" id="KW-0812">Transmembrane</keyword>
<evidence type="ECO:0000256" key="1">
    <source>
        <dbReference type="SAM" id="Phobius"/>
    </source>
</evidence>
<protein>
    <submittedName>
        <fullName evidence="2">Protein traX</fullName>
    </submittedName>
</protein>
<dbReference type="EMBL" id="LR134377">
    <property type="protein sequence ID" value="VEH04906.1"/>
    <property type="molecule type" value="Genomic_DNA"/>
</dbReference>
<name>A0AB38VU00_9CORY</name>
<organism evidence="2 3">
    <name type="scientific">Corynebacterium kutscheri</name>
    <dbReference type="NCBI Taxonomy" id="35755"/>
    <lineage>
        <taxon>Bacteria</taxon>
        <taxon>Bacillati</taxon>
        <taxon>Actinomycetota</taxon>
        <taxon>Actinomycetes</taxon>
        <taxon>Mycobacteriales</taxon>
        <taxon>Corynebacteriaceae</taxon>
        <taxon>Corynebacterium</taxon>
    </lineage>
</organism>
<feature type="transmembrane region" description="Helical" evidence="1">
    <location>
        <begin position="167"/>
        <end position="185"/>
    </location>
</feature>
<sequence>MSTQTPLGIGHGFGLRKLLIIASWLAGSQIIGRAFIVFDDADLAEQSLGLLTWGLLFEVISWAAVPIFTWYFVYLIKRGCALRQLFLWTVVLAAVSEIPYDLVSEGSFFSLASQNPVWALAMSIILLTAIQYTQPLPQLARIVILVCVFAAAVFWLILLSIGVRLGIAPLGVLVIGFFFIFYYLWDQENRMMLSTGGFGAVMFMTPGIGVVFLHYRAPLIQQDTLVSRIWMWCYPIVLGVAGLVFYFFT</sequence>
<keyword evidence="1" id="KW-1133">Transmembrane helix</keyword>
<dbReference type="AlphaFoldDB" id="A0AB38VU00"/>
<evidence type="ECO:0000313" key="2">
    <source>
        <dbReference type="EMBL" id="VEH04906.1"/>
    </source>
</evidence>
<evidence type="ECO:0000313" key="3">
    <source>
        <dbReference type="Proteomes" id="UP000271380"/>
    </source>
</evidence>
<feature type="transmembrane region" description="Helical" evidence="1">
    <location>
        <begin position="85"/>
        <end position="103"/>
    </location>
</feature>
<feature type="transmembrane region" description="Helical" evidence="1">
    <location>
        <begin position="18"/>
        <end position="38"/>
    </location>
</feature>
<accession>A0AB38VU00</accession>
<feature type="transmembrane region" description="Helical" evidence="1">
    <location>
        <begin position="229"/>
        <end position="248"/>
    </location>
</feature>
<keyword evidence="1" id="KW-0472">Membrane</keyword>
<gene>
    <name evidence="2" type="primary">traX</name>
    <name evidence="2" type="ORF">NCTC949_00331</name>
</gene>
<feature type="transmembrane region" description="Helical" evidence="1">
    <location>
        <begin position="50"/>
        <end position="73"/>
    </location>
</feature>
<feature type="transmembrane region" description="Helical" evidence="1">
    <location>
        <begin position="139"/>
        <end position="161"/>
    </location>
</feature>
<proteinExistence type="predicted"/>
<feature type="transmembrane region" description="Helical" evidence="1">
    <location>
        <begin position="115"/>
        <end position="132"/>
    </location>
</feature>
<feature type="transmembrane region" description="Helical" evidence="1">
    <location>
        <begin position="197"/>
        <end position="217"/>
    </location>
</feature>
<reference evidence="2 3" key="1">
    <citation type="submission" date="2018-12" db="EMBL/GenBank/DDBJ databases">
        <authorList>
            <consortium name="Pathogen Informatics"/>
        </authorList>
    </citation>
    <scope>NUCLEOTIDE SEQUENCE [LARGE SCALE GENOMIC DNA]</scope>
    <source>
        <strain evidence="2 3">NCTC949</strain>
    </source>
</reference>
<dbReference type="Proteomes" id="UP000271380">
    <property type="component" value="Chromosome"/>
</dbReference>
<dbReference type="RefSeq" id="WP_126316344.1">
    <property type="nucleotide sequence ID" value="NZ_LR134377.1"/>
</dbReference>